<dbReference type="KEGG" id="pchm:VFPPC_05997"/>
<feature type="compositionally biased region" description="Low complexity" evidence="3">
    <location>
        <begin position="446"/>
        <end position="456"/>
    </location>
</feature>
<dbReference type="InterPro" id="IPR001461">
    <property type="entry name" value="Aspartic_peptidase_A1"/>
</dbReference>
<dbReference type="InterPro" id="IPR033121">
    <property type="entry name" value="PEPTIDASE_A1"/>
</dbReference>
<evidence type="ECO:0000313" key="6">
    <source>
        <dbReference type="EMBL" id="OAQ64770.1"/>
    </source>
</evidence>
<dbReference type="EMBL" id="LSBJ02000005">
    <property type="protein sequence ID" value="OAQ64770.1"/>
    <property type="molecule type" value="Genomic_DNA"/>
</dbReference>
<evidence type="ECO:0000256" key="3">
    <source>
        <dbReference type="SAM" id="MobiDB-lite"/>
    </source>
</evidence>
<accession>A0A179FHL4</accession>
<evidence type="ECO:0000313" key="7">
    <source>
        <dbReference type="Proteomes" id="UP000078397"/>
    </source>
</evidence>
<dbReference type="PROSITE" id="PS51767">
    <property type="entry name" value="PEPTIDASE_A1"/>
    <property type="match status" value="1"/>
</dbReference>
<organism evidence="6 7">
    <name type="scientific">Pochonia chlamydosporia 170</name>
    <dbReference type="NCBI Taxonomy" id="1380566"/>
    <lineage>
        <taxon>Eukaryota</taxon>
        <taxon>Fungi</taxon>
        <taxon>Dikarya</taxon>
        <taxon>Ascomycota</taxon>
        <taxon>Pezizomycotina</taxon>
        <taxon>Sordariomycetes</taxon>
        <taxon>Hypocreomycetidae</taxon>
        <taxon>Hypocreales</taxon>
        <taxon>Clavicipitaceae</taxon>
        <taxon>Pochonia</taxon>
    </lineage>
</organism>
<keyword evidence="7" id="KW-1185">Reference proteome</keyword>
<name>A0A179FHL4_METCM</name>
<dbReference type="SUPFAM" id="SSF50630">
    <property type="entry name" value="Acid proteases"/>
    <property type="match status" value="1"/>
</dbReference>
<gene>
    <name evidence="6" type="ORF">VFPPC_05997</name>
</gene>
<dbReference type="PANTHER" id="PTHR47966">
    <property type="entry name" value="BETA-SITE APP-CLEAVING ENZYME, ISOFORM A-RELATED"/>
    <property type="match status" value="1"/>
</dbReference>
<feature type="compositionally biased region" description="Low complexity" evidence="3">
    <location>
        <begin position="412"/>
        <end position="436"/>
    </location>
</feature>
<reference evidence="6 7" key="1">
    <citation type="journal article" date="2016" name="PLoS Pathog.">
        <title>Biosynthesis of antibiotic leucinostatins in bio-control fungus Purpureocillium lilacinum and their inhibition on phytophthora revealed by genome mining.</title>
        <authorList>
            <person name="Wang G."/>
            <person name="Liu Z."/>
            <person name="Lin R."/>
            <person name="Li E."/>
            <person name="Mao Z."/>
            <person name="Ling J."/>
            <person name="Yang Y."/>
            <person name="Yin W.B."/>
            <person name="Xie B."/>
        </authorList>
    </citation>
    <scope>NUCLEOTIDE SEQUENCE [LARGE SCALE GENOMIC DNA]</scope>
    <source>
        <strain evidence="6">170</strain>
    </source>
</reference>
<dbReference type="OrthoDB" id="771136at2759"/>
<dbReference type="Gene3D" id="2.40.70.10">
    <property type="entry name" value="Acid Proteases"/>
    <property type="match status" value="2"/>
</dbReference>
<sequence>MRSALLATAALPLAARAVDSPINLAVVDDNRAVQLPGILKYPVTAVQGSSGLLRRQEGEDLPSQSQGLYYTIGLDIGTPGNTVDVVFDTGSWELWVNPNCARADNPTACSKFGRLTASSSLKNLGETAKLTYGRGYADIGYYSDSVKVGDAKLKDQIFGIASDSQYINSGILGTGPILGGINNDDRFVVNSLHKQGFTKSIAFGVDLQGIASARGSVVFGGVDLKKFRGSLHASPILEPAAAPDGNARYWINLDGISQTVQGKTSTLVGETLPVFLDTGSTLSYFPANVVQQLLKGFPGAKRDANGNYLADCSLRNQDASVDFKFGNTVIRAAYKDFIYAFNANTCALGFTEEAQKMYILGDSFLRSAYVVFDQTNKELAIAQADDCGTHLVAIGPGPAGPLVGECGKPPVTSTTTTTSQTSTKTSSTEKPTSTKTTETETKTKTKTSSTGTATKTHSVTSSTGTASQPTVTSSTHWGNTTTAAPTYTSTFTTTKVYTITSCPPTVTKCPVGHVTTEIVTSLTTWCPGETAKPTVTTTVSVPGCPGGHHCPPTPPESSQAPGCPGGENCPPPEVSTAVPAPTTEVVIPTETGANPCPGCNIPTSGVASPTGGLTTVVVPTESAPGSQPTTPVTAGAARVGAGALVFVVAAVAML</sequence>
<evidence type="ECO:0000256" key="2">
    <source>
        <dbReference type="PIRSR" id="PIRSR601461-1"/>
    </source>
</evidence>
<feature type="compositionally biased region" description="Polar residues" evidence="3">
    <location>
        <begin position="457"/>
        <end position="479"/>
    </location>
</feature>
<dbReference type="Pfam" id="PF00026">
    <property type="entry name" value="Asp"/>
    <property type="match status" value="1"/>
</dbReference>
<comment type="similarity">
    <text evidence="1">Belongs to the peptidase A1 family.</text>
</comment>
<dbReference type="PANTHER" id="PTHR47966:SF65">
    <property type="entry name" value="ASPARTIC-TYPE ENDOPEPTIDASE"/>
    <property type="match status" value="1"/>
</dbReference>
<feature type="signal peptide" evidence="4">
    <location>
        <begin position="1"/>
        <end position="17"/>
    </location>
</feature>
<evidence type="ECO:0000256" key="4">
    <source>
        <dbReference type="SAM" id="SignalP"/>
    </source>
</evidence>
<dbReference type="PRINTS" id="PR00792">
    <property type="entry name" value="PEPSIN"/>
</dbReference>
<feature type="active site" evidence="2">
    <location>
        <position position="277"/>
    </location>
</feature>
<evidence type="ECO:0000259" key="5">
    <source>
        <dbReference type="PROSITE" id="PS51767"/>
    </source>
</evidence>
<feature type="active site" evidence="2">
    <location>
        <position position="88"/>
    </location>
</feature>
<evidence type="ECO:0000256" key="1">
    <source>
        <dbReference type="ARBA" id="ARBA00007447"/>
    </source>
</evidence>
<dbReference type="GO" id="GO:0004190">
    <property type="term" value="F:aspartic-type endopeptidase activity"/>
    <property type="evidence" value="ECO:0007669"/>
    <property type="project" value="InterPro"/>
</dbReference>
<feature type="region of interest" description="Disordered" evidence="3">
    <location>
        <begin position="403"/>
        <end position="485"/>
    </location>
</feature>
<dbReference type="AlphaFoldDB" id="A0A179FHL4"/>
<dbReference type="GO" id="GO:0006508">
    <property type="term" value="P:proteolysis"/>
    <property type="evidence" value="ECO:0007669"/>
    <property type="project" value="InterPro"/>
</dbReference>
<dbReference type="GeneID" id="28849101"/>
<keyword evidence="4" id="KW-0732">Signal</keyword>
<comment type="caution">
    <text evidence="6">The sequence shown here is derived from an EMBL/GenBank/DDBJ whole genome shotgun (WGS) entry which is preliminary data.</text>
</comment>
<protein>
    <submittedName>
        <fullName evidence="6">Secreted aspartic proteinase</fullName>
    </submittedName>
</protein>
<dbReference type="InterPro" id="IPR021109">
    <property type="entry name" value="Peptidase_aspartic_dom_sf"/>
</dbReference>
<feature type="domain" description="Peptidase A1" evidence="5">
    <location>
        <begin position="70"/>
        <end position="382"/>
    </location>
</feature>
<dbReference type="STRING" id="1380566.A0A179FHL4"/>
<proteinExistence type="inferred from homology"/>
<dbReference type="Proteomes" id="UP000078397">
    <property type="component" value="Unassembled WGS sequence"/>
</dbReference>
<feature type="chain" id="PRO_5008101689" evidence="4">
    <location>
        <begin position="18"/>
        <end position="654"/>
    </location>
</feature>
<dbReference type="RefSeq" id="XP_018142084.1">
    <property type="nucleotide sequence ID" value="XM_018285107.1"/>
</dbReference>
<feature type="region of interest" description="Disordered" evidence="3">
    <location>
        <begin position="549"/>
        <end position="568"/>
    </location>
</feature>